<dbReference type="InterPro" id="IPR012485">
    <property type="entry name" value="CENP-I"/>
</dbReference>
<dbReference type="AlphaFoldDB" id="A0A1G4MDL5"/>
<dbReference type="Pfam" id="PF07778">
    <property type="entry name" value="CENP-I"/>
    <property type="match status" value="1"/>
</dbReference>
<dbReference type="Proteomes" id="UP000190831">
    <property type="component" value="Chromosome E"/>
</dbReference>
<evidence type="ECO:0000313" key="8">
    <source>
        <dbReference type="Proteomes" id="UP000190831"/>
    </source>
</evidence>
<dbReference type="PANTHER" id="PTHR48208">
    <property type="entry name" value="CENTROMERE PROTEIN I"/>
    <property type="match status" value="1"/>
</dbReference>
<dbReference type="OrthoDB" id="6347512at2759"/>
<keyword evidence="8" id="KW-1185">Reference proteome</keyword>
<dbReference type="OMA" id="NYLWRNK"/>
<name>A0A1G4MDL5_LACFM</name>
<dbReference type="EMBL" id="LT598488">
    <property type="protein sequence ID" value="SCW01798.1"/>
    <property type="molecule type" value="Genomic_DNA"/>
</dbReference>
<comment type="similarity">
    <text evidence="3">Belongs to the CENP-I/CTF3 family.</text>
</comment>
<evidence type="ECO:0000256" key="4">
    <source>
        <dbReference type="ARBA" id="ARBA00022454"/>
    </source>
</evidence>
<evidence type="ECO:0000256" key="6">
    <source>
        <dbReference type="ARBA" id="ARBA00023328"/>
    </source>
</evidence>
<protein>
    <submittedName>
        <fullName evidence="7">LAFE_0E07492g1_1</fullName>
    </submittedName>
</protein>
<keyword evidence="5" id="KW-0539">Nucleus</keyword>
<dbReference type="GO" id="GO:0000070">
    <property type="term" value="P:mitotic sister chromatid segregation"/>
    <property type="evidence" value="ECO:0007669"/>
    <property type="project" value="TreeGrafter"/>
</dbReference>
<comment type="subcellular location">
    <subcellularLocation>
        <location evidence="2">Chromosome</location>
        <location evidence="2">Centromere</location>
    </subcellularLocation>
    <subcellularLocation>
        <location evidence="1">Nucleus</location>
    </subcellularLocation>
</comment>
<sequence length="696" mass="80950">MATTTSCFIELYQENELSQSRIQWLLETIYEKAPTEGVTPSHLTDIITFLCESSLLATTTKVYLIEHCLIPNDYIPSAVIYTIIEHLGASSLQTMYKLQTPEAIQIHLCKWVVHIFFLLEDTSVFEKTYSLWFHLWSFDYLQHWITYVLYWSTLKMHVRPWRVKKLALLGFKTGYRNSAALSTLILMRYQSIESQDLIADFITRLNCNARKLNTLKKGMFDKDFHHLCAGVLESNNVLSKECFDEAVRDLIRQLNSTKSHVFEVYDKTNVSIQWSQVTTMQKLVRSIEHINIPQVDVDTLFLEDNKISRVALTMLDFEEDIWRTIEKWCQIKYKLLSKKNEEERRQLALSISFVCLINTEVFLSIEGSLIKKSFPRDLENPLIFLSLSFVSLLIEPKSPEILKQTLITKLVSTRLLDSDAYVPSFTLISGNILMLLRMWIEISISHDIMHVCLSISNIILIMLMEDAKNFPFNRHITLTISLLLKTLKQYPIHKIRQDDLELLIIPKTIVYALMTLNDPVIISSLSEYLISSKEFLKNLEVASPYVKLLNQYVIDITNYLWRNKISNSESLFSIPVDFIKRYVATVYTEDYISNLKSCFTISGLPSFSFILFMLLRKMKNIDCKMHINDIVFEKGYRNLKKHNSDCSLLITFPTYDTIRLAVLESMKKTVAYRGVADFLTTYLKSLSDTKDQKKLT</sequence>
<proteinExistence type="inferred from homology"/>
<keyword evidence="6" id="KW-0137">Centromere</keyword>
<gene>
    <name evidence="7" type="ORF">LAFE_0E07492G</name>
</gene>
<organism evidence="7 8">
    <name type="scientific">Lachancea fermentati</name>
    <name type="common">Zygosaccharomyces fermentati</name>
    <dbReference type="NCBI Taxonomy" id="4955"/>
    <lineage>
        <taxon>Eukaryota</taxon>
        <taxon>Fungi</taxon>
        <taxon>Dikarya</taxon>
        <taxon>Ascomycota</taxon>
        <taxon>Saccharomycotina</taxon>
        <taxon>Saccharomycetes</taxon>
        <taxon>Saccharomycetales</taxon>
        <taxon>Saccharomycetaceae</taxon>
        <taxon>Lachancea</taxon>
    </lineage>
</organism>
<evidence type="ECO:0000256" key="3">
    <source>
        <dbReference type="ARBA" id="ARBA00005470"/>
    </source>
</evidence>
<evidence type="ECO:0000256" key="2">
    <source>
        <dbReference type="ARBA" id="ARBA00004584"/>
    </source>
</evidence>
<dbReference type="GO" id="GO:0005634">
    <property type="term" value="C:nucleus"/>
    <property type="evidence" value="ECO:0007669"/>
    <property type="project" value="UniProtKB-SubCell"/>
</dbReference>
<dbReference type="GO" id="GO:0000939">
    <property type="term" value="C:inner kinetochore"/>
    <property type="evidence" value="ECO:0007669"/>
    <property type="project" value="TreeGrafter"/>
</dbReference>
<reference evidence="8" key="1">
    <citation type="submission" date="2016-03" db="EMBL/GenBank/DDBJ databases">
        <authorList>
            <person name="Devillers H."/>
        </authorList>
    </citation>
    <scope>NUCLEOTIDE SEQUENCE [LARGE SCALE GENOMIC DNA]</scope>
</reference>
<evidence type="ECO:0000313" key="7">
    <source>
        <dbReference type="EMBL" id="SCW01798.1"/>
    </source>
</evidence>
<evidence type="ECO:0000256" key="5">
    <source>
        <dbReference type="ARBA" id="ARBA00023242"/>
    </source>
</evidence>
<keyword evidence="4" id="KW-0158">Chromosome</keyword>
<accession>A0A1G4MDL5</accession>
<dbReference type="PANTHER" id="PTHR48208:SF2">
    <property type="entry name" value="CENTROMERE PROTEIN I"/>
    <property type="match status" value="1"/>
</dbReference>
<evidence type="ECO:0000256" key="1">
    <source>
        <dbReference type="ARBA" id="ARBA00004123"/>
    </source>
</evidence>
<dbReference type="CDD" id="cd22647">
    <property type="entry name" value="CTF3_NTD_HEAT"/>
    <property type="match status" value="1"/>
</dbReference>
<dbReference type="STRING" id="4955.A0A1G4MDL5"/>
<dbReference type="GO" id="GO:0034080">
    <property type="term" value="P:CENP-A containing chromatin assembly"/>
    <property type="evidence" value="ECO:0007669"/>
    <property type="project" value="TreeGrafter"/>
</dbReference>